<comment type="caution">
    <text evidence="1">The sequence shown here is derived from an EMBL/GenBank/DDBJ whole genome shotgun (WGS) entry which is preliminary data.</text>
</comment>
<protein>
    <submittedName>
        <fullName evidence="1">ABC transporter</fullName>
    </submittedName>
</protein>
<organism evidence="1 2">
    <name type="scientific">Aliarcobacter vitoriensis</name>
    <dbReference type="NCBI Taxonomy" id="2011099"/>
    <lineage>
        <taxon>Bacteria</taxon>
        <taxon>Pseudomonadati</taxon>
        <taxon>Campylobacterota</taxon>
        <taxon>Epsilonproteobacteria</taxon>
        <taxon>Campylobacterales</taxon>
        <taxon>Arcobacteraceae</taxon>
        <taxon>Aliarcobacter</taxon>
    </lineage>
</organism>
<dbReference type="RefSeq" id="WP_113892578.1">
    <property type="nucleotide sequence ID" value="NZ_JANJGA010000003.1"/>
</dbReference>
<name>A0A366MUL3_9BACT</name>
<dbReference type="Gene3D" id="3.40.50.2020">
    <property type="match status" value="1"/>
</dbReference>
<gene>
    <name evidence="1" type="ORF">CRU91_01255</name>
</gene>
<dbReference type="AlphaFoldDB" id="A0A366MUL3"/>
<reference evidence="1 2" key="1">
    <citation type="submission" date="2017-10" db="EMBL/GenBank/DDBJ databases">
        <title>Genomics of the genus Arcobacter.</title>
        <authorList>
            <person name="Perez-Cataluna A."/>
            <person name="Figueras M.J."/>
        </authorList>
    </citation>
    <scope>NUCLEOTIDE SEQUENCE [LARGE SCALE GENOMIC DNA]</scope>
    <source>
        <strain evidence="1 2">CECT 9230</strain>
    </source>
</reference>
<dbReference type="Gene3D" id="3.30.1310.20">
    <property type="entry name" value="PRTase-like"/>
    <property type="match status" value="1"/>
</dbReference>
<dbReference type="InterPro" id="IPR029057">
    <property type="entry name" value="PRTase-like"/>
</dbReference>
<evidence type="ECO:0000313" key="1">
    <source>
        <dbReference type="EMBL" id="RBQ29935.1"/>
    </source>
</evidence>
<dbReference type="SUPFAM" id="SSF53271">
    <property type="entry name" value="PRTase-like"/>
    <property type="match status" value="1"/>
</dbReference>
<dbReference type="OrthoDB" id="5421180at2"/>
<dbReference type="Proteomes" id="UP000252669">
    <property type="component" value="Unassembled WGS sequence"/>
</dbReference>
<evidence type="ECO:0000313" key="2">
    <source>
        <dbReference type="Proteomes" id="UP000252669"/>
    </source>
</evidence>
<keyword evidence="2" id="KW-1185">Reference proteome</keyword>
<sequence length="219" mass="25247">MNQDKIFFKNRKEASLQLLDVLPVESMKLEKWIVIGCSYGGYEMSKIIAEALNADFDIMFSQKIFAPNNEECEIAVVTELEEVLIHEELVKAFDINLDSIYLKSKDIYDSSIKILANRFRQNEKLQNLLGKNVLIIDEDINVGLVVMACIKTIINQKVKSLSVATPILSTASISTVDRITDDLYYIKKLEHYIEADYYYENLEELTFEDIERIKNEGKK</sequence>
<proteinExistence type="predicted"/>
<dbReference type="EMBL" id="PDKB01000002">
    <property type="protein sequence ID" value="RBQ29935.1"/>
    <property type="molecule type" value="Genomic_DNA"/>
</dbReference>
<accession>A0A366MUL3</accession>